<evidence type="ECO:0000256" key="2">
    <source>
        <dbReference type="SAM" id="SignalP"/>
    </source>
</evidence>
<reference evidence="3 4" key="1">
    <citation type="submission" date="2017-03" db="EMBL/GenBank/DDBJ databases">
        <authorList>
            <person name="Afonso C.L."/>
            <person name="Miller P.J."/>
            <person name="Scott M.A."/>
            <person name="Spackman E."/>
            <person name="Goraichik I."/>
            <person name="Dimitrov K.M."/>
            <person name="Suarez D.L."/>
            <person name="Swayne D.E."/>
        </authorList>
    </citation>
    <scope>NUCLEOTIDE SEQUENCE [LARGE SCALE GENOMIC DNA]</scope>
    <source>
        <strain evidence="3 4">CECT 7450</strain>
    </source>
</reference>
<evidence type="ECO:0000256" key="1">
    <source>
        <dbReference type="SAM" id="MobiDB-lite"/>
    </source>
</evidence>
<dbReference type="EMBL" id="FWFX01000008">
    <property type="protein sequence ID" value="SLN53710.1"/>
    <property type="molecule type" value="Genomic_DNA"/>
</dbReference>
<accession>A0A1X6ZKF2</accession>
<feature type="compositionally biased region" description="Basic and acidic residues" evidence="1">
    <location>
        <begin position="120"/>
        <end position="130"/>
    </location>
</feature>
<dbReference type="AlphaFoldDB" id="A0A1X6ZKF2"/>
<evidence type="ECO:0000313" key="3">
    <source>
        <dbReference type="EMBL" id="SLN53710.1"/>
    </source>
</evidence>
<protein>
    <recommendedName>
        <fullName evidence="5">DUF4148 domain-containing protein</fullName>
    </recommendedName>
</protein>
<keyword evidence="2" id="KW-0732">Signal</keyword>
<dbReference type="RefSeq" id="WP_085806369.1">
    <property type="nucleotide sequence ID" value="NZ_FWFX01000008.1"/>
</dbReference>
<name>A0A1X6ZKF2_9RHOB</name>
<dbReference type="Proteomes" id="UP000193061">
    <property type="component" value="Unassembled WGS sequence"/>
</dbReference>
<gene>
    <name evidence="3" type="ORF">ROA7450_02751</name>
</gene>
<sequence length="130" mass="14198">MSLIRTFAVALLALGSATSLAQAQSADPAELRLLSDKSGITAKQIAGPKTVVTSQTRVVPKHVYASQQSAAEITSVPRGYKRVWDADRFNPKRAHQTLAGMEQSDRILSRTVPRGNPNDYKPDPTARRDR</sequence>
<evidence type="ECO:0000313" key="4">
    <source>
        <dbReference type="Proteomes" id="UP000193061"/>
    </source>
</evidence>
<feature type="signal peptide" evidence="2">
    <location>
        <begin position="1"/>
        <end position="21"/>
    </location>
</feature>
<proteinExistence type="predicted"/>
<keyword evidence="4" id="KW-1185">Reference proteome</keyword>
<organism evidence="3 4">
    <name type="scientific">Roseovarius albus</name>
    <dbReference type="NCBI Taxonomy" id="1247867"/>
    <lineage>
        <taxon>Bacteria</taxon>
        <taxon>Pseudomonadati</taxon>
        <taxon>Pseudomonadota</taxon>
        <taxon>Alphaproteobacteria</taxon>
        <taxon>Rhodobacterales</taxon>
        <taxon>Roseobacteraceae</taxon>
        <taxon>Roseovarius</taxon>
    </lineage>
</organism>
<dbReference type="OrthoDB" id="7843142at2"/>
<evidence type="ECO:0008006" key="5">
    <source>
        <dbReference type="Google" id="ProtNLM"/>
    </source>
</evidence>
<feature type="chain" id="PRO_5013004970" description="DUF4148 domain-containing protein" evidence="2">
    <location>
        <begin position="22"/>
        <end position="130"/>
    </location>
</feature>
<feature type="region of interest" description="Disordered" evidence="1">
    <location>
        <begin position="94"/>
        <end position="130"/>
    </location>
</feature>